<reference evidence="1 2" key="1">
    <citation type="journal article" date="2019" name="Nat. Ecol. Evol.">
        <title>Megaphylogeny resolves global patterns of mushroom evolution.</title>
        <authorList>
            <person name="Varga T."/>
            <person name="Krizsan K."/>
            <person name="Foldi C."/>
            <person name="Dima B."/>
            <person name="Sanchez-Garcia M."/>
            <person name="Sanchez-Ramirez S."/>
            <person name="Szollosi G.J."/>
            <person name="Szarkandi J.G."/>
            <person name="Papp V."/>
            <person name="Albert L."/>
            <person name="Andreopoulos W."/>
            <person name="Angelini C."/>
            <person name="Antonin V."/>
            <person name="Barry K.W."/>
            <person name="Bougher N.L."/>
            <person name="Buchanan P."/>
            <person name="Buyck B."/>
            <person name="Bense V."/>
            <person name="Catcheside P."/>
            <person name="Chovatia M."/>
            <person name="Cooper J."/>
            <person name="Damon W."/>
            <person name="Desjardin D."/>
            <person name="Finy P."/>
            <person name="Geml J."/>
            <person name="Haridas S."/>
            <person name="Hughes K."/>
            <person name="Justo A."/>
            <person name="Karasinski D."/>
            <person name="Kautmanova I."/>
            <person name="Kiss B."/>
            <person name="Kocsube S."/>
            <person name="Kotiranta H."/>
            <person name="LaButti K.M."/>
            <person name="Lechner B.E."/>
            <person name="Liimatainen K."/>
            <person name="Lipzen A."/>
            <person name="Lukacs Z."/>
            <person name="Mihaltcheva S."/>
            <person name="Morgado L.N."/>
            <person name="Niskanen T."/>
            <person name="Noordeloos M.E."/>
            <person name="Ohm R.A."/>
            <person name="Ortiz-Santana B."/>
            <person name="Ovrebo C."/>
            <person name="Racz N."/>
            <person name="Riley R."/>
            <person name="Savchenko A."/>
            <person name="Shiryaev A."/>
            <person name="Soop K."/>
            <person name="Spirin V."/>
            <person name="Szebenyi C."/>
            <person name="Tomsovsky M."/>
            <person name="Tulloss R.E."/>
            <person name="Uehling J."/>
            <person name="Grigoriev I.V."/>
            <person name="Vagvolgyi C."/>
            <person name="Papp T."/>
            <person name="Martin F.M."/>
            <person name="Miettinen O."/>
            <person name="Hibbett D.S."/>
            <person name="Nagy L.G."/>
        </authorList>
    </citation>
    <scope>NUCLEOTIDE SEQUENCE [LARGE SCALE GENOMIC DNA]</scope>
    <source>
        <strain evidence="1 2">NL-1719</strain>
    </source>
</reference>
<evidence type="ECO:0000313" key="1">
    <source>
        <dbReference type="EMBL" id="TFK63808.1"/>
    </source>
</evidence>
<sequence length="378" mass="43449">MIAPGIEGSNPSQCLSKKCCTPFSRYSRRSVSNGILQSSGDPMNYQGRRCRSLPTIDWHEAIQSRYRSSHWLSVVPSLVVSLQTFCRRSKVVFHSLKQLKVLCMSEAIFPPEIEYIIFTDALVLNDGGRTAQQLILVAKRVHEWLIPRIMRTIAIRKILPTQEYPYDLPIQAFQKHGRHTRHLFIWIPTLQTHQATRERCLALCPSTTDLLIWGTTLLNQTTLDAVARLPLTHLSTDLGYFREMTPDLIRLFSRITHFDCLTTITSEAYETKIKYFTSLTHLAVPDRYDMSNIKTSLFEKMPTLQVLILLESGDAMGLSGVFNVNEDDPRVVRMTFEAKMEVRDWLLDVQEGRGMWGLADEAVKERRKLKEALKMVME</sequence>
<keyword evidence="2" id="KW-1185">Reference proteome</keyword>
<dbReference type="Proteomes" id="UP000308600">
    <property type="component" value="Unassembled WGS sequence"/>
</dbReference>
<evidence type="ECO:0000313" key="2">
    <source>
        <dbReference type="Proteomes" id="UP000308600"/>
    </source>
</evidence>
<proteinExistence type="predicted"/>
<gene>
    <name evidence="1" type="ORF">BDN72DRAFT_881881</name>
</gene>
<name>A0ACD3ADR7_9AGAR</name>
<dbReference type="EMBL" id="ML208503">
    <property type="protein sequence ID" value="TFK63808.1"/>
    <property type="molecule type" value="Genomic_DNA"/>
</dbReference>
<organism evidence="1 2">
    <name type="scientific">Pluteus cervinus</name>
    <dbReference type="NCBI Taxonomy" id="181527"/>
    <lineage>
        <taxon>Eukaryota</taxon>
        <taxon>Fungi</taxon>
        <taxon>Dikarya</taxon>
        <taxon>Basidiomycota</taxon>
        <taxon>Agaricomycotina</taxon>
        <taxon>Agaricomycetes</taxon>
        <taxon>Agaricomycetidae</taxon>
        <taxon>Agaricales</taxon>
        <taxon>Pluteineae</taxon>
        <taxon>Pluteaceae</taxon>
        <taxon>Pluteus</taxon>
    </lineage>
</organism>
<accession>A0ACD3ADR7</accession>
<protein>
    <submittedName>
        <fullName evidence="1">Uncharacterized protein</fullName>
    </submittedName>
</protein>